<evidence type="ECO:0000256" key="5">
    <source>
        <dbReference type="ARBA" id="ARBA00022833"/>
    </source>
</evidence>
<keyword evidence="2 10" id="KW-0479">Metal-binding</keyword>
<dbReference type="InterPro" id="IPR050636">
    <property type="entry name" value="C2H2-ZF_domain-containing"/>
</dbReference>
<feature type="domain" description="ZAD" evidence="13">
    <location>
        <begin position="1"/>
        <end position="76"/>
    </location>
</feature>
<keyword evidence="7" id="KW-0804">Transcription</keyword>
<evidence type="ECO:0000256" key="2">
    <source>
        <dbReference type="ARBA" id="ARBA00022723"/>
    </source>
</evidence>
<proteinExistence type="predicted"/>
<feature type="compositionally biased region" description="Basic residues" evidence="11">
    <location>
        <begin position="193"/>
        <end position="203"/>
    </location>
</feature>
<accession>A0A7R8UCC8</accession>
<feature type="domain" description="C2H2-type" evidence="12">
    <location>
        <begin position="390"/>
        <end position="417"/>
    </location>
</feature>
<evidence type="ECO:0000256" key="3">
    <source>
        <dbReference type="ARBA" id="ARBA00022737"/>
    </source>
</evidence>
<feature type="domain" description="C2H2-type" evidence="12">
    <location>
        <begin position="360"/>
        <end position="387"/>
    </location>
</feature>
<protein>
    <recommendedName>
        <fullName evidence="16">Transcription factor grauzone</fullName>
    </recommendedName>
</protein>
<evidence type="ECO:0000256" key="4">
    <source>
        <dbReference type="ARBA" id="ARBA00022771"/>
    </source>
</evidence>
<feature type="domain" description="C2H2-type" evidence="12">
    <location>
        <begin position="567"/>
        <end position="595"/>
    </location>
</feature>
<evidence type="ECO:0000256" key="8">
    <source>
        <dbReference type="ARBA" id="ARBA00023242"/>
    </source>
</evidence>
<feature type="domain" description="C2H2-type" evidence="12">
    <location>
        <begin position="539"/>
        <end position="564"/>
    </location>
</feature>
<keyword evidence="5 10" id="KW-0862">Zinc</keyword>
<dbReference type="InterPro" id="IPR013087">
    <property type="entry name" value="Znf_C2H2_type"/>
</dbReference>
<feature type="compositionally biased region" description="Acidic residues" evidence="11">
    <location>
        <begin position="129"/>
        <end position="140"/>
    </location>
</feature>
<organism evidence="14 15">
    <name type="scientific">Hermetia illucens</name>
    <name type="common">Black soldier fly</name>
    <dbReference type="NCBI Taxonomy" id="343691"/>
    <lineage>
        <taxon>Eukaryota</taxon>
        <taxon>Metazoa</taxon>
        <taxon>Ecdysozoa</taxon>
        <taxon>Arthropoda</taxon>
        <taxon>Hexapoda</taxon>
        <taxon>Insecta</taxon>
        <taxon>Pterygota</taxon>
        <taxon>Neoptera</taxon>
        <taxon>Endopterygota</taxon>
        <taxon>Diptera</taxon>
        <taxon>Brachycera</taxon>
        <taxon>Stratiomyomorpha</taxon>
        <taxon>Stratiomyidae</taxon>
        <taxon>Hermetiinae</taxon>
        <taxon>Hermetia</taxon>
    </lineage>
</organism>
<dbReference type="PANTHER" id="PTHR47772:SF13">
    <property type="entry name" value="GASTRULA ZINC FINGER PROTEIN XLCGF49.1-LIKE-RELATED"/>
    <property type="match status" value="1"/>
</dbReference>
<feature type="compositionally biased region" description="Acidic residues" evidence="11">
    <location>
        <begin position="152"/>
        <end position="173"/>
    </location>
</feature>
<evidence type="ECO:0000256" key="10">
    <source>
        <dbReference type="PROSITE-ProRule" id="PRU01263"/>
    </source>
</evidence>
<feature type="binding site" evidence="10">
    <location>
        <position position="3"/>
    </location>
    <ligand>
        <name>Zn(2+)</name>
        <dbReference type="ChEBI" id="CHEBI:29105"/>
    </ligand>
</feature>
<dbReference type="SMART" id="SM00868">
    <property type="entry name" value="zf-AD"/>
    <property type="match status" value="1"/>
</dbReference>
<dbReference type="InParanoid" id="A0A7R8UCC8"/>
<dbReference type="Gene3D" id="3.40.1800.20">
    <property type="match status" value="1"/>
</dbReference>
<dbReference type="InterPro" id="IPR012934">
    <property type="entry name" value="Znf_AD"/>
</dbReference>
<dbReference type="Pfam" id="PF07776">
    <property type="entry name" value="zf-AD"/>
    <property type="match status" value="1"/>
</dbReference>
<dbReference type="PANTHER" id="PTHR47772">
    <property type="entry name" value="ZINC FINGER PROTEIN 200"/>
    <property type="match status" value="1"/>
</dbReference>
<feature type="region of interest" description="Disordered" evidence="11">
    <location>
        <begin position="249"/>
        <end position="276"/>
    </location>
</feature>
<evidence type="ECO:0000256" key="11">
    <source>
        <dbReference type="SAM" id="MobiDB-lite"/>
    </source>
</evidence>
<dbReference type="SUPFAM" id="SSF57667">
    <property type="entry name" value="beta-beta-alpha zinc fingers"/>
    <property type="match status" value="4"/>
</dbReference>
<dbReference type="GO" id="GO:0005634">
    <property type="term" value="C:nucleus"/>
    <property type="evidence" value="ECO:0007669"/>
    <property type="project" value="UniProtKB-SubCell"/>
</dbReference>
<feature type="domain" description="C2H2-type" evidence="12">
    <location>
        <begin position="510"/>
        <end position="538"/>
    </location>
</feature>
<feature type="binding site" evidence="10">
    <location>
        <position position="52"/>
    </location>
    <ligand>
        <name>Zn(2+)</name>
        <dbReference type="ChEBI" id="CHEBI:29105"/>
    </ligand>
</feature>
<dbReference type="Pfam" id="PF13894">
    <property type="entry name" value="zf-C2H2_4"/>
    <property type="match status" value="1"/>
</dbReference>
<dbReference type="OrthoDB" id="3565419at2759"/>
<dbReference type="Gene3D" id="3.30.160.60">
    <property type="entry name" value="Classic Zinc Finger"/>
    <property type="match status" value="5"/>
</dbReference>
<sequence>MLCRMCLLESENTLCIFEQDSVRFQVAPTIGRHFWFEPKKDDPISIMICISCWSRIEDFHTYYLSVEEAQRLLAEHTRVKEETEQIELLKREYGDEDIDKKDVKMMSETDKQLFIERTTDAKGPVFVDVGDEDDAVDPIDNEGFAGDGTFGESDDDRDVDYVNDEDSCSSDEEPLAKKVVRKSLNLDNDEKPRRGRKKGSKNKPKVELHGSDVKVEVELEIPETTLDIKTIKTEKDMENSIKIEILNDNDQLEKGDEPPKKKRGRKKKSEMTEEPVRIVKRPGESEYRKKNKEYDDEIAQFLRLRCELCLTDCDTFADIKRHYRTSHNRRGYVTCCTTRKFYKRVFLYEHIQKHKNPDTFKCQFCEKVYCSASVLRSHLLTHDASFEKLYQCDKCPRRFAKLSVLNHHKIIHIPKEEHSFSCDICGKSFPSKNTMQTHRKSVHEKAYSKMCHICAKVINGKTLFTKHQLEHIGIVDPKMQCEKCGMWLKNAFRLKIHTKKHHSEENTGEHVCNICGKVSTSSVGLKSHIRYVHAAQRKFLCSVCEKGFKTALNLKEHMTTHTGDILYTCPHCPKTFNSSANMHSHRKKMHRQEWEESRRSRGLPVNTKGKRVIQNIQTEDSTEQEEIQTMPVMTVIETTSSDNYKFLASSDMNGRLDSLL</sequence>
<dbReference type="GO" id="GO:0008270">
    <property type="term" value="F:zinc ion binding"/>
    <property type="evidence" value="ECO:0007669"/>
    <property type="project" value="UniProtKB-UniRule"/>
</dbReference>
<evidence type="ECO:0000259" key="13">
    <source>
        <dbReference type="PROSITE" id="PS51915"/>
    </source>
</evidence>
<keyword evidence="8" id="KW-0539">Nucleus</keyword>
<dbReference type="FunCoup" id="A0A7R8UCC8">
    <property type="interactions" value="1610"/>
</dbReference>
<evidence type="ECO:0000313" key="14">
    <source>
        <dbReference type="EMBL" id="CAD7078155.1"/>
    </source>
</evidence>
<dbReference type="SMART" id="SM00355">
    <property type="entry name" value="ZnF_C2H2"/>
    <property type="match status" value="9"/>
</dbReference>
<dbReference type="PROSITE" id="PS51915">
    <property type="entry name" value="ZAD"/>
    <property type="match status" value="1"/>
</dbReference>
<feature type="binding site" evidence="10">
    <location>
        <position position="6"/>
    </location>
    <ligand>
        <name>Zn(2+)</name>
        <dbReference type="ChEBI" id="CHEBI:29105"/>
    </ligand>
</feature>
<comment type="subcellular location">
    <subcellularLocation>
        <location evidence="1">Nucleus</location>
    </subcellularLocation>
</comment>
<evidence type="ECO:0000256" key="6">
    <source>
        <dbReference type="ARBA" id="ARBA00023015"/>
    </source>
</evidence>
<keyword evidence="15" id="KW-1185">Reference proteome</keyword>
<dbReference type="SUPFAM" id="SSF57716">
    <property type="entry name" value="Glucocorticoid receptor-like (DNA-binding domain)"/>
    <property type="match status" value="1"/>
</dbReference>
<evidence type="ECO:0008006" key="16">
    <source>
        <dbReference type="Google" id="ProtNLM"/>
    </source>
</evidence>
<dbReference type="Pfam" id="PF00096">
    <property type="entry name" value="zf-C2H2"/>
    <property type="match status" value="4"/>
</dbReference>
<dbReference type="InterPro" id="IPR036236">
    <property type="entry name" value="Znf_C2H2_sf"/>
</dbReference>
<dbReference type="Proteomes" id="UP000594454">
    <property type="component" value="Chromosome 1"/>
</dbReference>
<keyword evidence="4 9" id="KW-0863">Zinc-finger</keyword>
<feature type="domain" description="C2H2-type" evidence="12">
    <location>
        <begin position="420"/>
        <end position="448"/>
    </location>
</feature>
<dbReference type="FunFam" id="3.30.160.60:FF:000145">
    <property type="entry name" value="Zinc finger protein 574"/>
    <property type="match status" value="1"/>
</dbReference>
<gene>
    <name evidence="14" type="ORF">HERILL_LOCUS1440</name>
</gene>
<feature type="binding site" evidence="10">
    <location>
        <position position="49"/>
    </location>
    <ligand>
        <name>Zn(2+)</name>
        <dbReference type="ChEBI" id="CHEBI:29105"/>
    </ligand>
</feature>
<evidence type="ECO:0000256" key="9">
    <source>
        <dbReference type="PROSITE-ProRule" id="PRU00042"/>
    </source>
</evidence>
<dbReference type="AlphaFoldDB" id="A0A7R8UCC8"/>
<keyword evidence="6" id="KW-0805">Transcription regulation</keyword>
<dbReference type="EMBL" id="LR899009">
    <property type="protein sequence ID" value="CAD7078155.1"/>
    <property type="molecule type" value="Genomic_DNA"/>
</dbReference>
<keyword evidence="3" id="KW-0677">Repeat</keyword>
<reference evidence="14 15" key="1">
    <citation type="submission" date="2020-11" db="EMBL/GenBank/DDBJ databases">
        <authorList>
            <person name="Wallbank WR R."/>
            <person name="Pardo Diaz C."/>
            <person name="Kozak K."/>
            <person name="Martin S."/>
            <person name="Jiggins C."/>
            <person name="Moest M."/>
            <person name="Warren A I."/>
            <person name="Generalovic N T."/>
            <person name="Byers J.R.P. K."/>
            <person name="Montejo-Kovacevich G."/>
            <person name="Yen C E."/>
        </authorList>
    </citation>
    <scope>NUCLEOTIDE SEQUENCE [LARGE SCALE GENOMIC DNA]</scope>
</reference>
<feature type="domain" description="C2H2-type" evidence="12">
    <location>
        <begin position="479"/>
        <end position="507"/>
    </location>
</feature>
<dbReference type="PROSITE" id="PS00028">
    <property type="entry name" value="ZINC_FINGER_C2H2_1"/>
    <property type="match status" value="7"/>
</dbReference>
<name>A0A7R8UCC8_HERIL</name>
<feature type="region of interest" description="Disordered" evidence="11">
    <location>
        <begin position="129"/>
        <end position="209"/>
    </location>
</feature>
<dbReference type="PROSITE" id="PS50157">
    <property type="entry name" value="ZINC_FINGER_C2H2_2"/>
    <property type="match status" value="7"/>
</dbReference>
<evidence type="ECO:0000256" key="1">
    <source>
        <dbReference type="ARBA" id="ARBA00004123"/>
    </source>
</evidence>
<evidence type="ECO:0000259" key="12">
    <source>
        <dbReference type="PROSITE" id="PS50157"/>
    </source>
</evidence>
<evidence type="ECO:0000313" key="15">
    <source>
        <dbReference type="Proteomes" id="UP000594454"/>
    </source>
</evidence>
<evidence type="ECO:0000256" key="7">
    <source>
        <dbReference type="ARBA" id="ARBA00023163"/>
    </source>
</evidence>